<dbReference type="AlphaFoldDB" id="A0AAQ4ENH2"/>
<keyword evidence="3" id="KW-1185">Reference proteome</keyword>
<dbReference type="EMBL" id="JARKHS020013155">
    <property type="protein sequence ID" value="KAK8776277.1"/>
    <property type="molecule type" value="Genomic_DNA"/>
</dbReference>
<feature type="region of interest" description="Disordered" evidence="1">
    <location>
        <begin position="1"/>
        <end position="20"/>
    </location>
</feature>
<sequence>MAPASRPLEPENARASKKLARGAQHAFLPDRLLRCHLHEPLPSCQTKKRRLKPEE</sequence>
<organism evidence="2 3">
    <name type="scientific">Amblyomma americanum</name>
    <name type="common">Lone star tick</name>
    <dbReference type="NCBI Taxonomy" id="6943"/>
    <lineage>
        <taxon>Eukaryota</taxon>
        <taxon>Metazoa</taxon>
        <taxon>Ecdysozoa</taxon>
        <taxon>Arthropoda</taxon>
        <taxon>Chelicerata</taxon>
        <taxon>Arachnida</taxon>
        <taxon>Acari</taxon>
        <taxon>Parasitiformes</taxon>
        <taxon>Ixodida</taxon>
        <taxon>Ixodoidea</taxon>
        <taxon>Ixodidae</taxon>
        <taxon>Amblyomminae</taxon>
        <taxon>Amblyomma</taxon>
    </lineage>
</organism>
<gene>
    <name evidence="2" type="ORF">V5799_030378</name>
</gene>
<reference evidence="2 3" key="1">
    <citation type="journal article" date="2023" name="Arcadia Sci">
        <title>De novo assembly of a long-read Amblyomma americanum tick genome.</title>
        <authorList>
            <person name="Chou S."/>
            <person name="Poskanzer K.E."/>
            <person name="Rollins M."/>
            <person name="Thuy-Boun P.S."/>
        </authorList>
    </citation>
    <scope>NUCLEOTIDE SEQUENCE [LARGE SCALE GENOMIC DNA]</scope>
    <source>
        <strain evidence="2">F_SG_1</strain>
        <tissue evidence="2">Salivary glands</tissue>
    </source>
</reference>
<feature type="non-terminal residue" evidence="2">
    <location>
        <position position="55"/>
    </location>
</feature>
<proteinExistence type="predicted"/>
<evidence type="ECO:0000313" key="2">
    <source>
        <dbReference type="EMBL" id="KAK8776277.1"/>
    </source>
</evidence>
<accession>A0AAQ4ENH2</accession>
<dbReference type="Proteomes" id="UP001321473">
    <property type="component" value="Unassembled WGS sequence"/>
</dbReference>
<evidence type="ECO:0000256" key="1">
    <source>
        <dbReference type="SAM" id="MobiDB-lite"/>
    </source>
</evidence>
<evidence type="ECO:0000313" key="3">
    <source>
        <dbReference type="Proteomes" id="UP001321473"/>
    </source>
</evidence>
<comment type="caution">
    <text evidence="2">The sequence shown here is derived from an EMBL/GenBank/DDBJ whole genome shotgun (WGS) entry which is preliminary data.</text>
</comment>
<name>A0AAQ4ENH2_AMBAM</name>
<protein>
    <submittedName>
        <fullName evidence="2">Uncharacterized protein</fullName>
    </submittedName>
</protein>